<organism evidence="4 7">
    <name type="scientific">Ectopseudomonas oleovorans</name>
    <name type="common">Pseudomonas oleovorans</name>
    <dbReference type="NCBI Taxonomy" id="301"/>
    <lineage>
        <taxon>Bacteria</taxon>
        <taxon>Pseudomonadati</taxon>
        <taxon>Pseudomonadota</taxon>
        <taxon>Gammaproteobacteria</taxon>
        <taxon>Pseudomonadales</taxon>
        <taxon>Pseudomonadaceae</taxon>
        <taxon>Ectopseudomonas</taxon>
    </lineage>
</organism>
<evidence type="ECO:0000313" key="7">
    <source>
        <dbReference type="Proteomes" id="UP000255303"/>
    </source>
</evidence>
<gene>
    <name evidence="3" type="ORF">EGJ44_19025</name>
    <name evidence="2" type="ORF">N5J11_10465</name>
    <name evidence="1" type="ORF">N7671_18530</name>
    <name evidence="4" type="ORF">NCTC10692_02218</name>
    <name evidence="5" type="ORF">NCTC10860_00729</name>
</gene>
<accession>A0A379JU61</accession>
<dbReference type="Proteomes" id="UP000254084">
    <property type="component" value="Unassembled WGS sequence"/>
</dbReference>
<dbReference type="Proteomes" id="UP000272833">
    <property type="component" value="Unassembled WGS sequence"/>
</dbReference>
<proteinExistence type="predicted"/>
<evidence type="ECO:0000313" key="6">
    <source>
        <dbReference type="Proteomes" id="UP000254084"/>
    </source>
</evidence>
<protein>
    <submittedName>
        <fullName evidence="1">Polyhydroxyalkanoic acid system family protein</fullName>
    </submittedName>
    <submittedName>
        <fullName evidence="3 4">Polyhydroxyalkanoic acid system protein</fullName>
    </submittedName>
</protein>
<dbReference type="AlphaFoldDB" id="A0A061CMI0"/>
<dbReference type="EMBL" id="RHRS01000066">
    <property type="protein sequence ID" value="RRW30855.1"/>
    <property type="molecule type" value="Genomic_DNA"/>
</dbReference>
<evidence type="ECO:0000313" key="8">
    <source>
        <dbReference type="Proteomes" id="UP000272833"/>
    </source>
</evidence>
<dbReference type="EMBL" id="JAOCJE010000001">
    <property type="protein sequence ID" value="MDH1339649.1"/>
    <property type="molecule type" value="Genomic_DNA"/>
</dbReference>
<dbReference type="NCBIfam" id="TIGR02610">
    <property type="entry name" value="PHA_gran_rgn"/>
    <property type="match status" value="1"/>
</dbReference>
<evidence type="ECO:0000313" key="1">
    <source>
        <dbReference type="EMBL" id="MDH0569158.1"/>
    </source>
</evidence>
<name>A0A061CMI0_ECTOL</name>
<dbReference type="InterPro" id="IPR013433">
    <property type="entry name" value="PHA_gran_rgn"/>
</dbReference>
<dbReference type="eggNOG" id="ENOG5033ABY">
    <property type="taxonomic scope" value="Bacteria"/>
</dbReference>
<dbReference type="EMBL" id="UGUV01000002">
    <property type="protein sequence ID" value="SUD51761.1"/>
    <property type="molecule type" value="Genomic_DNA"/>
</dbReference>
<dbReference type="Proteomes" id="UP001161697">
    <property type="component" value="Unassembled WGS sequence"/>
</dbReference>
<dbReference type="EMBL" id="JAOEET010000064">
    <property type="protein sequence ID" value="MDH0569158.1"/>
    <property type="molecule type" value="Genomic_DNA"/>
</dbReference>
<dbReference type="Proteomes" id="UP000255303">
    <property type="component" value="Unassembled WGS sequence"/>
</dbReference>
<sequence length="91" mass="10275">MSRIRVERSHSLGREAAREKAERLAERLASEYDVRYRWNGDTLEFKRSGADGSIAVGEDTVRVELKLGLLLSPMGGMIQREIEQVLDKSLA</sequence>
<dbReference type="RefSeq" id="WP_017678522.1">
    <property type="nucleotide sequence ID" value="NZ_CAJQNA010000067.1"/>
</dbReference>
<accession>A0A061CMI0</accession>
<evidence type="ECO:0000313" key="2">
    <source>
        <dbReference type="EMBL" id="MDH1339649.1"/>
    </source>
</evidence>
<reference evidence="1" key="3">
    <citation type="submission" date="2022-09" db="EMBL/GenBank/DDBJ databases">
        <title>Intensive care unit water sources are persistently colonized with multi-drug resistant bacteria and are the site of extensive horizontal gene transfer of antibiotic resistance genes.</title>
        <authorList>
            <person name="Diorio-Toth L."/>
        </authorList>
    </citation>
    <scope>NUCLEOTIDE SEQUENCE</scope>
    <source>
        <strain evidence="2">GD03704</strain>
        <strain evidence="1">GD04000</strain>
    </source>
</reference>
<evidence type="ECO:0000313" key="4">
    <source>
        <dbReference type="EMBL" id="SUD51761.1"/>
    </source>
</evidence>
<dbReference type="Proteomes" id="UP001159292">
    <property type="component" value="Unassembled WGS sequence"/>
</dbReference>
<dbReference type="EMBL" id="UGUW01000004">
    <property type="protein sequence ID" value="SUD58487.1"/>
    <property type="molecule type" value="Genomic_DNA"/>
</dbReference>
<dbReference type="STRING" id="301.SAMN05216280_1002153"/>
<evidence type="ECO:0000313" key="3">
    <source>
        <dbReference type="EMBL" id="RRW30855.1"/>
    </source>
</evidence>
<dbReference type="Pfam" id="PF09650">
    <property type="entry name" value="PHA_gran_rgn"/>
    <property type="match status" value="1"/>
</dbReference>
<dbReference type="GeneID" id="300415811"/>
<reference evidence="6 7" key="1">
    <citation type="submission" date="2018-06" db="EMBL/GenBank/DDBJ databases">
        <authorList>
            <consortium name="Pathogen Informatics"/>
            <person name="Doyle S."/>
        </authorList>
    </citation>
    <scope>NUCLEOTIDE SEQUENCE [LARGE SCALE GENOMIC DNA]</scope>
    <source>
        <strain evidence="4 7">NCTC10692</strain>
        <strain evidence="5 6">NCTC10860</strain>
    </source>
</reference>
<evidence type="ECO:0000313" key="5">
    <source>
        <dbReference type="EMBL" id="SUD58487.1"/>
    </source>
</evidence>
<reference evidence="3 8" key="2">
    <citation type="submission" date="2018-10" db="EMBL/GenBank/DDBJ databases">
        <title>Transmission dynamics of multidrug resistant bacteria on intensive care unit surfaces.</title>
        <authorList>
            <person name="D'Souza A.W."/>
            <person name="Potter R.F."/>
            <person name="Wallace M."/>
            <person name="Shupe A."/>
            <person name="Patel S."/>
            <person name="Sun S."/>
            <person name="Gul D."/>
            <person name="Kwon J.H."/>
            <person name="Andleeb S."/>
            <person name="Burnham C.-A.D."/>
            <person name="Dantas G."/>
        </authorList>
    </citation>
    <scope>NUCLEOTIDE SEQUENCE [LARGE SCALE GENOMIC DNA]</scope>
    <source>
        <strain evidence="3 8">PO_271</strain>
    </source>
</reference>